<gene>
    <name evidence="1" type="ORF">D8771_05005</name>
</gene>
<evidence type="ECO:0000313" key="2">
    <source>
        <dbReference type="Proteomes" id="UP000298111"/>
    </source>
</evidence>
<reference evidence="1 2" key="1">
    <citation type="submission" date="2018-10" db="EMBL/GenBank/DDBJ databases">
        <title>Isolation of pseudouridimycin from Streptomyces albus DSM 40763.</title>
        <authorList>
            <person name="Rosenqvist P."/>
            <person name="Metsae-Ketelae M."/>
            <person name="Virta P."/>
        </authorList>
    </citation>
    <scope>NUCLEOTIDE SEQUENCE [LARGE SCALE GENOMIC DNA]</scope>
    <source>
        <strain evidence="1 2">DSM 40763</strain>
    </source>
</reference>
<proteinExistence type="predicted"/>
<dbReference type="EMBL" id="RCIY01000029">
    <property type="protein sequence ID" value="TGG87108.1"/>
    <property type="molecule type" value="Genomic_DNA"/>
</dbReference>
<organism evidence="1 2">
    <name type="scientific">Streptomyces albus</name>
    <dbReference type="NCBI Taxonomy" id="1888"/>
    <lineage>
        <taxon>Bacteria</taxon>
        <taxon>Bacillati</taxon>
        <taxon>Actinomycetota</taxon>
        <taxon>Actinomycetes</taxon>
        <taxon>Kitasatosporales</taxon>
        <taxon>Streptomycetaceae</taxon>
        <taxon>Streptomyces</taxon>
    </lineage>
</organism>
<protein>
    <submittedName>
        <fullName evidence="1">Uncharacterized protein</fullName>
    </submittedName>
</protein>
<dbReference type="AlphaFoldDB" id="A0A8H1QXH5"/>
<accession>A0A8H1QXH5</accession>
<name>A0A8H1QXH5_9ACTN</name>
<dbReference type="Proteomes" id="UP000298111">
    <property type="component" value="Unassembled WGS sequence"/>
</dbReference>
<comment type="caution">
    <text evidence="1">The sequence shown here is derived from an EMBL/GenBank/DDBJ whole genome shotgun (WGS) entry which is preliminary data.</text>
</comment>
<sequence>MGAYVLAGELAARPDHTAAFTACEAALRGFVRGNQDYAATGGAALLPRTADELARRNEALTSPVPDRAITTTVELPDYPGAR</sequence>
<dbReference type="RefSeq" id="WP_016467012.1">
    <property type="nucleotide sequence ID" value="NZ_BNEJ01000017.1"/>
</dbReference>
<evidence type="ECO:0000313" key="1">
    <source>
        <dbReference type="EMBL" id="TGG87108.1"/>
    </source>
</evidence>
<dbReference type="GeneID" id="84311336"/>